<evidence type="ECO:0000256" key="1">
    <source>
        <dbReference type="SAM" id="Phobius"/>
    </source>
</evidence>
<evidence type="ECO:0000313" key="4">
    <source>
        <dbReference type="EMBL" id="TDY13878.1"/>
    </source>
</evidence>
<dbReference type="Gene3D" id="3.30.1150.10">
    <property type="match status" value="2"/>
</dbReference>
<dbReference type="PANTHER" id="PTHR33446">
    <property type="entry name" value="PROTEIN TONB-RELATED"/>
    <property type="match status" value="1"/>
</dbReference>
<proteinExistence type="predicted"/>
<keyword evidence="5" id="KW-1185">Reference proteome</keyword>
<evidence type="ECO:0000313" key="5">
    <source>
        <dbReference type="Proteomes" id="UP000294930"/>
    </source>
</evidence>
<feature type="domain" description="TonB C-terminal" evidence="2">
    <location>
        <begin position="690"/>
        <end position="760"/>
    </location>
</feature>
<keyword evidence="1" id="KW-1133">Transmembrane helix</keyword>
<gene>
    <name evidence="4" type="ORF">A8975_0475</name>
</gene>
<dbReference type="Pfam" id="PF05569">
    <property type="entry name" value="Peptidase_M56"/>
    <property type="match status" value="1"/>
</dbReference>
<dbReference type="InterPro" id="IPR051045">
    <property type="entry name" value="TonB-dependent_transducer"/>
</dbReference>
<protein>
    <submittedName>
        <fullName evidence="4">Beta-lactamase regulating signal transducer with metallopeptidase domain</fullName>
    </submittedName>
</protein>
<dbReference type="RefSeq" id="WP_134198530.1">
    <property type="nucleotide sequence ID" value="NZ_SOQZ01000001.1"/>
</dbReference>
<dbReference type="InterPro" id="IPR008756">
    <property type="entry name" value="Peptidase_M56"/>
</dbReference>
<dbReference type="Pfam" id="PF03544">
    <property type="entry name" value="TonB_C"/>
    <property type="match status" value="2"/>
</dbReference>
<feature type="transmembrane region" description="Helical" evidence="1">
    <location>
        <begin position="272"/>
        <end position="290"/>
    </location>
</feature>
<organism evidence="4 5">
    <name type="scientific">Meridianimaribacter flavus</name>
    <dbReference type="NCBI Taxonomy" id="571115"/>
    <lineage>
        <taxon>Bacteria</taxon>
        <taxon>Pseudomonadati</taxon>
        <taxon>Bacteroidota</taxon>
        <taxon>Flavobacteriia</taxon>
        <taxon>Flavobacteriales</taxon>
        <taxon>Flavobacteriaceae</taxon>
        <taxon>Meridianimaribacter</taxon>
    </lineage>
</organism>
<name>A0ABY2G9B8_9FLAO</name>
<dbReference type="SUPFAM" id="SSF74653">
    <property type="entry name" value="TolA/TonB C-terminal domain"/>
    <property type="match status" value="2"/>
</dbReference>
<dbReference type="PANTHER" id="PTHR33446:SF2">
    <property type="entry name" value="PROTEIN TONB"/>
    <property type="match status" value="1"/>
</dbReference>
<dbReference type="CDD" id="cd07341">
    <property type="entry name" value="M56_BlaR1_MecR1_like"/>
    <property type="match status" value="1"/>
</dbReference>
<comment type="caution">
    <text evidence="4">The sequence shown here is derived from an EMBL/GenBank/DDBJ whole genome shotgun (WGS) entry which is preliminary data.</text>
</comment>
<accession>A0ABY2G9B8</accession>
<feature type="transmembrane region" description="Helical" evidence="1">
    <location>
        <begin position="6"/>
        <end position="22"/>
    </location>
</feature>
<sequence>MLHYVLQTIAFQLFFLLIYDVFLKKETFFNWNRFYLLSTAILSVVLPFIKFKSIRDIVPEQFVIQLPEIIIGKVEEKQSVIDVFIAQPQQTVESVFTWSWSMLLYVGMCIAAILFIVKLIKLLVLFYKNPKRWKGNLLIVNLLNSNAAFSFFNYVFLGEKIQSKEQKTILQHELVHVQEKHTIDLLFFEALRIAFWFNPLVYMYQARIVELHEFIADYKALQHHDKKEYYENLLAQVFETKNISFINPFFKQALIKKRIVMLSKSKSKQIHLFKYTLLLPMVFGMLMYTSSYSQDPKSTTKTTQEDKSTKDMTDDELLQKYYDELEELDASSGNSAEIFKEYMPKTDKYILTREEYAKRAAFFKFLTDKEIEGKQKDGSLTQEDIERSEKSFPKHKTYEDYLEYKKTDEAKLSWESNTKDGILRLVVDDFKNMTAAEQKRYDKKMKMIQNDDYFNTLMIVTKNTILKMQVNDIDGKKIPNPGNENDEVIVEHVEETIEVPFAVIDEAPTFTFCETLSTREEKRKCMSDNIAEHVNKNFNTNIAKEKGLTGRQRINVIFKIDKDGTVKDVAARAPHPALEEEAKRVIKTLPTFIPGKQKGKTVVVPYSLPILFQVSDNDNQNEVNSTQDQKEYIKELKEQFKNADEVPFAVVDEIPMLAPCENLATQDEKKKCISNNVAKQVNENFNINVAKEKGLKGQQRINVIFKIDKDGTVKEVKARASHPALEEEAIRAIKTLPKFIPGKQNGKVVKVAYSLPILFQVNE</sequence>
<dbReference type="Proteomes" id="UP000294930">
    <property type="component" value="Unassembled WGS sequence"/>
</dbReference>
<keyword evidence="1" id="KW-0472">Membrane</keyword>
<dbReference type="InterPro" id="IPR037682">
    <property type="entry name" value="TonB_C"/>
</dbReference>
<keyword evidence="1" id="KW-0812">Transmembrane</keyword>
<evidence type="ECO:0000259" key="3">
    <source>
        <dbReference type="Pfam" id="PF05569"/>
    </source>
</evidence>
<feature type="transmembrane region" description="Helical" evidence="1">
    <location>
        <begin position="34"/>
        <end position="51"/>
    </location>
</feature>
<dbReference type="EMBL" id="SOQZ01000001">
    <property type="protein sequence ID" value="TDY13878.1"/>
    <property type="molecule type" value="Genomic_DNA"/>
</dbReference>
<evidence type="ECO:0000259" key="2">
    <source>
        <dbReference type="Pfam" id="PF03544"/>
    </source>
</evidence>
<reference evidence="4 5" key="1">
    <citation type="submission" date="2019-03" db="EMBL/GenBank/DDBJ databases">
        <title>Genomic Encyclopedia of Type Strains, Phase III (KMG-III): the genomes of soil and plant-associated and newly described type strains.</title>
        <authorList>
            <person name="Whitman W."/>
        </authorList>
    </citation>
    <scope>NUCLEOTIDE SEQUENCE [LARGE SCALE GENOMIC DNA]</scope>
    <source>
        <strain evidence="4 5">CGMCC 1.10957</strain>
    </source>
</reference>
<feature type="domain" description="TonB C-terminal" evidence="2">
    <location>
        <begin position="542"/>
        <end position="613"/>
    </location>
</feature>
<feature type="transmembrane region" description="Helical" evidence="1">
    <location>
        <begin position="102"/>
        <end position="126"/>
    </location>
</feature>
<feature type="domain" description="Peptidase M56" evidence="3">
    <location>
        <begin position="159"/>
        <end position="262"/>
    </location>
</feature>